<gene>
    <name evidence="1" type="ORF">LCGC14_0613570</name>
</gene>
<comment type="caution">
    <text evidence="1">The sequence shown here is derived from an EMBL/GenBank/DDBJ whole genome shotgun (WGS) entry which is preliminary data.</text>
</comment>
<accession>A0A0F9R744</accession>
<protein>
    <submittedName>
        <fullName evidence="1">Uncharacterized protein</fullName>
    </submittedName>
</protein>
<dbReference type="EMBL" id="LAZR01001023">
    <property type="protein sequence ID" value="KKN52345.1"/>
    <property type="molecule type" value="Genomic_DNA"/>
</dbReference>
<name>A0A0F9R744_9ZZZZ</name>
<sequence length="68" mass="7806">MFNLFHRSDEPAIICVVRDDARLPRFLRGPNWEYEGKAGTLTGVTAALDMHAEARMSKQTGYYLFTRL</sequence>
<proteinExistence type="predicted"/>
<organism evidence="1">
    <name type="scientific">marine sediment metagenome</name>
    <dbReference type="NCBI Taxonomy" id="412755"/>
    <lineage>
        <taxon>unclassified sequences</taxon>
        <taxon>metagenomes</taxon>
        <taxon>ecological metagenomes</taxon>
    </lineage>
</organism>
<evidence type="ECO:0000313" key="1">
    <source>
        <dbReference type="EMBL" id="KKN52345.1"/>
    </source>
</evidence>
<dbReference type="AlphaFoldDB" id="A0A0F9R744"/>
<reference evidence="1" key="1">
    <citation type="journal article" date="2015" name="Nature">
        <title>Complex archaea that bridge the gap between prokaryotes and eukaryotes.</title>
        <authorList>
            <person name="Spang A."/>
            <person name="Saw J.H."/>
            <person name="Jorgensen S.L."/>
            <person name="Zaremba-Niedzwiedzka K."/>
            <person name="Martijn J."/>
            <person name="Lind A.E."/>
            <person name="van Eijk R."/>
            <person name="Schleper C."/>
            <person name="Guy L."/>
            <person name="Ettema T.J."/>
        </authorList>
    </citation>
    <scope>NUCLEOTIDE SEQUENCE</scope>
</reference>